<evidence type="ECO:0000259" key="3">
    <source>
        <dbReference type="PROSITE" id="PS50878"/>
    </source>
</evidence>
<feature type="non-terminal residue" evidence="4">
    <location>
        <position position="64"/>
    </location>
</feature>
<dbReference type="InterPro" id="IPR043128">
    <property type="entry name" value="Rev_trsase/Diguanyl_cyclase"/>
</dbReference>
<comment type="caution">
    <text evidence="4">The sequence shown here is derived from an EMBL/GenBank/DDBJ whole genome shotgun (WGS) entry which is preliminary data.</text>
</comment>
<proteinExistence type="inferred from homology"/>
<evidence type="ECO:0000313" key="4">
    <source>
        <dbReference type="EMBL" id="KAJ1155734.1"/>
    </source>
</evidence>
<dbReference type="SUPFAM" id="SSF56672">
    <property type="entry name" value="DNA/RNA polymerases"/>
    <property type="match status" value="1"/>
</dbReference>
<evidence type="ECO:0000256" key="2">
    <source>
        <dbReference type="ARBA" id="ARBA00012180"/>
    </source>
</evidence>
<evidence type="ECO:0000313" key="5">
    <source>
        <dbReference type="Proteomes" id="UP001066276"/>
    </source>
</evidence>
<name>A0AAV7RWX7_PLEWA</name>
<dbReference type="AlphaFoldDB" id="A0AAV7RWX7"/>
<comment type="similarity">
    <text evidence="1">Belongs to the beta type-B retroviral polymerase family. HERV class-II K(HML-2) pol subfamily.</text>
</comment>
<dbReference type="GO" id="GO:0004523">
    <property type="term" value="F:RNA-DNA hybrid ribonuclease activity"/>
    <property type="evidence" value="ECO:0007669"/>
    <property type="project" value="UniProtKB-EC"/>
</dbReference>
<accession>A0AAV7RWX7</accession>
<dbReference type="InterPro" id="IPR043502">
    <property type="entry name" value="DNA/RNA_pol_sf"/>
</dbReference>
<sequence length="64" mass="7619">MVFTAMFIMTPRVYSWYRLPQGYTESLSLFNQILKKNLESLELPYPLILVQYIDDLLIASKMRD</sequence>
<dbReference type="Proteomes" id="UP001066276">
    <property type="component" value="Chromosome 5"/>
</dbReference>
<organism evidence="4 5">
    <name type="scientific">Pleurodeles waltl</name>
    <name type="common">Iberian ribbed newt</name>
    <dbReference type="NCBI Taxonomy" id="8319"/>
    <lineage>
        <taxon>Eukaryota</taxon>
        <taxon>Metazoa</taxon>
        <taxon>Chordata</taxon>
        <taxon>Craniata</taxon>
        <taxon>Vertebrata</taxon>
        <taxon>Euteleostomi</taxon>
        <taxon>Amphibia</taxon>
        <taxon>Batrachia</taxon>
        <taxon>Caudata</taxon>
        <taxon>Salamandroidea</taxon>
        <taxon>Salamandridae</taxon>
        <taxon>Pleurodelinae</taxon>
        <taxon>Pleurodeles</taxon>
    </lineage>
</organism>
<dbReference type="InterPro" id="IPR000477">
    <property type="entry name" value="RT_dom"/>
</dbReference>
<feature type="domain" description="Reverse transcriptase" evidence="3">
    <location>
        <begin position="1"/>
        <end position="64"/>
    </location>
</feature>
<keyword evidence="5" id="KW-1185">Reference proteome</keyword>
<dbReference type="PROSITE" id="PS50878">
    <property type="entry name" value="RT_POL"/>
    <property type="match status" value="1"/>
</dbReference>
<dbReference type="Pfam" id="PF00078">
    <property type="entry name" value="RVT_1"/>
    <property type="match status" value="1"/>
</dbReference>
<dbReference type="EMBL" id="JANPWB010000009">
    <property type="protein sequence ID" value="KAJ1155734.1"/>
    <property type="molecule type" value="Genomic_DNA"/>
</dbReference>
<gene>
    <name evidence="4" type="ORF">NDU88_008463</name>
</gene>
<evidence type="ECO:0000256" key="1">
    <source>
        <dbReference type="ARBA" id="ARBA00010879"/>
    </source>
</evidence>
<protein>
    <recommendedName>
        <fullName evidence="2">ribonuclease H</fullName>
        <ecNumber evidence="2">3.1.26.4</ecNumber>
    </recommendedName>
</protein>
<dbReference type="Gene3D" id="3.30.70.270">
    <property type="match status" value="1"/>
</dbReference>
<dbReference type="EC" id="3.1.26.4" evidence="2"/>
<reference evidence="4" key="1">
    <citation type="journal article" date="2022" name="bioRxiv">
        <title>Sequencing and chromosome-scale assembly of the giantPleurodeles waltlgenome.</title>
        <authorList>
            <person name="Brown T."/>
            <person name="Elewa A."/>
            <person name="Iarovenko S."/>
            <person name="Subramanian E."/>
            <person name="Araus A.J."/>
            <person name="Petzold A."/>
            <person name="Susuki M."/>
            <person name="Suzuki K.-i.T."/>
            <person name="Hayashi T."/>
            <person name="Toyoda A."/>
            <person name="Oliveira C."/>
            <person name="Osipova E."/>
            <person name="Leigh N.D."/>
            <person name="Simon A."/>
            <person name="Yun M.H."/>
        </authorList>
    </citation>
    <scope>NUCLEOTIDE SEQUENCE</scope>
    <source>
        <strain evidence="4">20211129_DDA</strain>
        <tissue evidence="4">Liver</tissue>
    </source>
</reference>